<feature type="compositionally biased region" description="Low complexity" evidence="2">
    <location>
        <begin position="927"/>
        <end position="963"/>
    </location>
</feature>
<sequence>MGVSFKVSKTGKRFNPKPALQSETSAVDEVSENSKESSRKRKLEGDDVGGISPSDGGLDISAEHEVSFTLNLYSDGYSIGKPLEKEALRQGPLQDVPKSLHPYDRASETLFSAIESGRLPGDILDDIPCKYVDGTLVCEVQDYRNCGSEQQPSPTVNKVRLKMSLENVVKDIPLISDNSWTYGDLMEVESRILKALQPTLCLDPTPKLDKLSTNPVPIKLNLALNRLRRKRLREMPEVTVTSSNKIHGKKVCIDRVPESSNSRLGDLGIISGNIMPPHINENLTTQNLSSNQLLALRSKGFVPDASLPTVPSVSQQSRYQIGVGIARGMQDHGSVSTVNPSGASPAGQDMTMSYQNKLNSTPPIQVKKEIQDMPMPISSLSNFNKRARPSPMGHDGIQQQQQIGQSIDSLHGTDMSWKNTLLQQSPRGIQYASTGTQKYPQQMYDGVMNQEVGTMPFAAGQQGMRYGLKEEPFDTDKMDGSELNRGRNDMQMLGTDVSNLDPQQSRFQQRIPQHAFMRSGIPQATWNNVIGQHIEKDPRKEDQFQKRKSAQSPRLSAGALPQSPLSSKSGEFSSGSVGAHFGAVATSAALGASQKEKSTVNSVPQVGVTQSVTSSANDSMQRQHQAHAGKRRTNSLPKTPVMSGVGSPVSVGNMSVPLNANSPSVGTPPLADQTVLDRFAKIDSVNKRYKLSSKKNKVDDYPIRKPRAFSAQNLSVCLSNALNNEDFKNDLWPLSKSLVGGSMNNCKTRVINFLRHPERIVQGSVMSSVQRLRSRMIVSEKPRDGTVAMYYGDIEDGDILAEEDHLPTLPNTHLADLLAAQYCSLMLREGFQVEDQLQAKPVRMNVASTSQPNPTAIPPTNSGVDMQQFADAVSGQVSGEVAKPTGNTSLNSSQNLLAGARMLPPGNPQALQMSQGLLSGVSMPARPQQLDSQPSLQPQLQQPQQPQQPTNQHSLIQQQQQQQFQRSQMLLSANPISQLNAIGQNSNMQLNNHMVNKSSLPLQFMQQQQQQQQQQQPQQQAQMQRKIMMGLGTAGMGNMGNNMVGLGGLGNAMSMGGARGIGGTGMSAPMSPISNMGNMGQNMNLSQASNLSNAINQSIRSGKLTQQQAALVAQKFRRTGMIGGPQSSIAGMSGPRQQMLPGSAGLSSMLGQNLNRANMNPLQRTPMGPMGPMGPPKLMPGINLYMNQQQQHIQLQQQMQQQQLQQQQQQQIQQQQQQQLQQSQQTQPQQLQQLQQQQLQQQQQQQQLQQQQLQQQQETTSPLQAVVSPSQVGSPSTMGIPQMNQQTQSQQPQQNPMSPQQSNQRTPMSPQQLNQRTPMSPQQLNQRTPMSPQMSSGAIHAISTGNPEACPASPQLSSQTLGSVGSITNSPMELQGVNKSNSVGNA</sequence>
<protein>
    <submittedName>
        <fullName evidence="5">Uncharacterized protein</fullName>
    </submittedName>
</protein>
<organism evidence="5 6">
    <name type="scientific">Acer negundo</name>
    <name type="common">Box elder</name>
    <dbReference type="NCBI Taxonomy" id="4023"/>
    <lineage>
        <taxon>Eukaryota</taxon>
        <taxon>Viridiplantae</taxon>
        <taxon>Streptophyta</taxon>
        <taxon>Embryophyta</taxon>
        <taxon>Tracheophyta</taxon>
        <taxon>Spermatophyta</taxon>
        <taxon>Magnoliopsida</taxon>
        <taxon>eudicotyledons</taxon>
        <taxon>Gunneridae</taxon>
        <taxon>Pentapetalae</taxon>
        <taxon>rosids</taxon>
        <taxon>malvids</taxon>
        <taxon>Sapindales</taxon>
        <taxon>Sapindaceae</taxon>
        <taxon>Hippocastanoideae</taxon>
        <taxon>Acereae</taxon>
        <taxon>Acer</taxon>
    </lineage>
</organism>
<name>A0AAD5IBV7_ACENE</name>
<feature type="compositionally biased region" description="Basic residues" evidence="2">
    <location>
        <begin position="624"/>
        <end position="633"/>
    </location>
</feature>
<reference evidence="5" key="1">
    <citation type="journal article" date="2022" name="Plant J.">
        <title>Strategies of tolerance reflected in two North American maple genomes.</title>
        <authorList>
            <person name="McEvoy S.L."/>
            <person name="Sezen U.U."/>
            <person name="Trouern-Trend A."/>
            <person name="McMahon S.M."/>
            <person name="Schaberg P.G."/>
            <person name="Yang J."/>
            <person name="Wegrzyn J.L."/>
            <person name="Swenson N.G."/>
        </authorList>
    </citation>
    <scope>NUCLEOTIDE SEQUENCE</scope>
    <source>
        <strain evidence="5">91603</strain>
    </source>
</reference>
<feature type="domain" description="PHL" evidence="4">
    <location>
        <begin position="688"/>
        <end position="841"/>
    </location>
</feature>
<feature type="region of interest" description="Disordered" evidence="2">
    <location>
        <begin position="1261"/>
        <end position="1386"/>
    </location>
</feature>
<feature type="compositionally biased region" description="Low complexity" evidence="2">
    <location>
        <begin position="1281"/>
        <end position="1304"/>
    </location>
</feature>
<dbReference type="PANTHER" id="PTHR13526">
    <property type="entry name" value="TRANSCRIPTION FACTOR SPT20 HOMOLOG"/>
    <property type="match status" value="1"/>
</dbReference>
<feature type="compositionally biased region" description="Low complexity" evidence="2">
    <location>
        <begin position="563"/>
        <end position="574"/>
    </location>
</feature>
<dbReference type="Pfam" id="PF20474">
    <property type="entry name" value="PHL"/>
    <property type="match status" value="1"/>
</dbReference>
<dbReference type="GO" id="GO:0003712">
    <property type="term" value="F:transcription coregulator activity"/>
    <property type="evidence" value="ECO:0007669"/>
    <property type="project" value="InterPro"/>
</dbReference>
<evidence type="ECO:0000313" key="5">
    <source>
        <dbReference type="EMBL" id="KAI9159964.1"/>
    </source>
</evidence>
<dbReference type="GO" id="GO:0006357">
    <property type="term" value="P:regulation of transcription by RNA polymerase II"/>
    <property type="evidence" value="ECO:0007669"/>
    <property type="project" value="TreeGrafter"/>
</dbReference>
<reference evidence="5" key="2">
    <citation type="submission" date="2023-02" db="EMBL/GenBank/DDBJ databases">
        <authorList>
            <person name="Swenson N.G."/>
            <person name="Wegrzyn J.L."/>
            <person name="Mcevoy S.L."/>
        </authorList>
    </citation>
    <scope>NUCLEOTIDE SEQUENCE</scope>
    <source>
        <strain evidence="5">91603</strain>
        <tissue evidence="5">Leaf</tissue>
    </source>
</reference>
<keyword evidence="1" id="KW-0175">Coiled coil</keyword>
<feature type="compositionally biased region" description="Polar residues" evidence="2">
    <location>
        <begin position="846"/>
        <end position="864"/>
    </location>
</feature>
<dbReference type="Pfam" id="PF12090">
    <property type="entry name" value="Spt20_SEP"/>
    <property type="match status" value="1"/>
</dbReference>
<dbReference type="InterPro" id="IPR046468">
    <property type="entry name" value="Spt20-like_SEP"/>
</dbReference>
<feature type="domain" description="Spt20-like SEP" evidence="3">
    <location>
        <begin position="63"/>
        <end position="213"/>
    </location>
</feature>
<feature type="region of interest" description="Disordered" evidence="2">
    <location>
        <begin position="1003"/>
        <end position="1022"/>
    </location>
</feature>
<feature type="region of interest" description="Disordered" evidence="2">
    <location>
        <begin position="1"/>
        <end position="58"/>
    </location>
</feature>
<feature type="region of interest" description="Disordered" evidence="2">
    <location>
        <begin position="845"/>
        <end position="864"/>
    </location>
</feature>
<feature type="compositionally biased region" description="Polar residues" evidence="2">
    <location>
        <begin position="1305"/>
        <end position="1336"/>
    </location>
</feature>
<feature type="region of interest" description="Disordered" evidence="2">
    <location>
        <begin position="537"/>
        <end position="574"/>
    </location>
</feature>
<feature type="compositionally biased region" description="Polar residues" evidence="2">
    <location>
        <begin position="1354"/>
        <end position="1386"/>
    </location>
</feature>
<evidence type="ECO:0000313" key="6">
    <source>
        <dbReference type="Proteomes" id="UP001064489"/>
    </source>
</evidence>
<feature type="compositionally biased region" description="Polar residues" evidence="2">
    <location>
        <begin position="612"/>
        <end position="623"/>
    </location>
</feature>
<keyword evidence="6" id="KW-1185">Reference proteome</keyword>
<dbReference type="InterPro" id="IPR021950">
    <property type="entry name" value="Spt20"/>
</dbReference>
<dbReference type="GO" id="GO:0000124">
    <property type="term" value="C:SAGA complex"/>
    <property type="evidence" value="ECO:0007669"/>
    <property type="project" value="InterPro"/>
</dbReference>
<feature type="region of interest" description="Disordered" evidence="2">
    <location>
        <begin position="612"/>
        <end position="640"/>
    </location>
</feature>
<feature type="compositionally biased region" description="Polar residues" evidence="2">
    <location>
        <begin position="1261"/>
        <end position="1279"/>
    </location>
</feature>
<feature type="region of interest" description="Disordered" evidence="2">
    <location>
        <begin position="922"/>
        <end position="963"/>
    </location>
</feature>
<dbReference type="PANTHER" id="PTHR13526:SF8">
    <property type="entry name" value="TRANSCRIPTION FACTOR SPT20 HOMOLOG"/>
    <property type="match status" value="1"/>
</dbReference>
<accession>A0AAD5IBV7</accession>
<feature type="compositionally biased region" description="Polar residues" evidence="2">
    <location>
        <begin position="333"/>
        <end position="342"/>
    </location>
</feature>
<evidence type="ECO:0000259" key="3">
    <source>
        <dbReference type="Pfam" id="PF12090"/>
    </source>
</evidence>
<dbReference type="Proteomes" id="UP001064489">
    <property type="component" value="Chromosome 2"/>
</dbReference>
<feature type="coiled-coil region" evidence="1">
    <location>
        <begin position="1185"/>
        <end position="1259"/>
    </location>
</feature>
<gene>
    <name evidence="5" type="ORF">LWI28_003784</name>
</gene>
<dbReference type="EMBL" id="JAJSOW010000106">
    <property type="protein sequence ID" value="KAI9159964.1"/>
    <property type="molecule type" value="Genomic_DNA"/>
</dbReference>
<comment type="caution">
    <text evidence="5">The sequence shown here is derived from an EMBL/GenBank/DDBJ whole genome shotgun (WGS) entry which is preliminary data.</text>
</comment>
<dbReference type="InterPro" id="IPR046467">
    <property type="entry name" value="PHL_dom"/>
</dbReference>
<evidence type="ECO:0000256" key="1">
    <source>
        <dbReference type="SAM" id="Coils"/>
    </source>
</evidence>
<evidence type="ECO:0000259" key="4">
    <source>
        <dbReference type="Pfam" id="PF20474"/>
    </source>
</evidence>
<feature type="region of interest" description="Disordered" evidence="2">
    <location>
        <begin position="332"/>
        <end position="351"/>
    </location>
</feature>
<proteinExistence type="predicted"/>
<evidence type="ECO:0000256" key="2">
    <source>
        <dbReference type="SAM" id="MobiDB-lite"/>
    </source>
</evidence>